<dbReference type="PROSITE" id="PS51257">
    <property type="entry name" value="PROKAR_LIPOPROTEIN"/>
    <property type="match status" value="1"/>
</dbReference>
<keyword evidence="2" id="KW-1185">Reference proteome</keyword>
<evidence type="ECO:0000313" key="1">
    <source>
        <dbReference type="EMBL" id="SDI00704.1"/>
    </source>
</evidence>
<gene>
    <name evidence="1" type="ORF">SAMN05443529_12426</name>
</gene>
<name>A0A1G8H253_9FIRM</name>
<dbReference type="EMBL" id="FNCP01000024">
    <property type="protein sequence ID" value="SDI00704.1"/>
    <property type="molecule type" value="Genomic_DNA"/>
</dbReference>
<evidence type="ECO:0000313" key="2">
    <source>
        <dbReference type="Proteomes" id="UP000198656"/>
    </source>
</evidence>
<sequence>MKTYVKPMLESYILTIEERFAAGSTCTVTGCCPDSGIEEYERLTGIKVNYSAGF</sequence>
<dbReference type="AlphaFoldDB" id="A0A1G8H253"/>
<organism evidence="1 2">
    <name type="scientific">Desulfosporosinus hippei DSM 8344</name>
    <dbReference type="NCBI Taxonomy" id="1121419"/>
    <lineage>
        <taxon>Bacteria</taxon>
        <taxon>Bacillati</taxon>
        <taxon>Bacillota</taxon>
        <taxon>Clostridia</taxon>
        <taxon>Eubacteriales</taxon>
        <taxon>Desulfitobacteriaceae</taxon>
        <taxon>Desulfosporosinus</taxon>
    </lineage>
</organism>
<proteinExistence type="predicted"/>
<accession>A0A1G8H253</accession>
<dbReference type="RefSeq" id="WP_176786221.1">
    <property type="nucleotide sequence ID" value="NZ_FNCP01000024.1"/>
</dbReference>
<reference evidence="2" key="1">
    <citation type="submission" date="2016-10" db="EMBL/GenBank/DDBJ databases">
        <authorList>
            <person name="Varghese N."/>
            <person name="Submissions S."/>
        </authorList>
    </citation>
    <scope>NUCLEOTIDE SEQUENCE [LARGE SCALE GENOMIC DNA]</scope>
    <source>
        <strain evidence="2">DSM 8344</strain>
    </source>
</reference>
<dbReference type="Proteomes" id="UP000198656">
    <property type="component" value="Unassembled WGS sequence"/>
</dbReference>
<protein>
    <submittedName>
        <fullName evidence="1">Uncharacterized protein</fullName>
    </submittedName>
</protein>
<dbReference type="STRING" id="1121419.SAMN05443529_12426"/>